<evidence type="ECO:0000256" key="4">
    <source>
        <dbReference type="ARBA" id="ARBA00023175"/>
    </source>
</evidence>
<dbReference type="Gramene" id="PNW85146">
    <property type="protein sequence ID" value="PNW85146"/>
    <property type="gene ID" value="CHLRE_03g173700v5"/>
</dbReference>
<dbReference type="GO" id="GO:0005524">
    <property type="term" value="F:ATP binding"/>
    <property type="evidence" value="ECO:0007669"/>
    <property type="project" value="UniProtKB-UniRule"/>
</dbReference>
<dbReference type="InterPro" id="IPR036961">
    <property type="entry name" value="Kinesin_motor_dom_sf"/>
</dbReference>
<dbReference type="PROSITE" id="PS50067">
    <property type="entry name" value="KINESIN_MOTOR_2"/>
    <property type="match status" value="1"/>
</dbReference>
<dbReference type="STRING" id="3055.A0A2K3DX84"/>
<dbReference type="PANTHER" id="PTHR47968">
    <property type="entry name" value="CENTROMERE PROTEIN E"/>
    <property type="match status" value="1"/>
</dbReference>
<dbReference type="AlphaFoldDB" id="A0A2K3DX84"/>
<dbReference type="SUPFAM" id="SSF52540">
    <property type="entry name" value="P-loop containing nucleoside triphosphate hydrolases"/>
    <property type="match status" value="1"/>
</dbReference>
<evidence type="ECO:0000313" key="9">
    <source>
        <dbReference type="EMBL" id="PNW85146.1"/>
    </source>
</evidence>
<keyword evidence="10" id="KW-1185">Reference proteome</keyword>
<feature type="domain" description="Kinesin motor" evidence="8">
    <location>
        <begin position="3"/>
        <end position="332"/>
    </location>
</feature>
<dbReference type="GO" id="GO:0005874">
    <property type="term" value="C:microtubule"/>
    <property type="evidence" value="ECO:0000318"/>
    <property type="project" value="GO_Central"/>
</dbReference>
<dbReference type="Proteomes" id="UP000006906">
    <property type="component" value="Chromosome 3"/>
</dbReference>
<dbReference type="GO" id="GO:0005871">
    <property type="term" value="C:kinesin complex"/>
    <property type="evidence" value="ECO:0000318"/>
    <property type="project" value="GO_Central"/>
</dbReference>
<keyword evidence="1 5" id="KW-0547">Nucleotide-binding</keyword>
<reference evidence="9 10" key="1">
    <citation type="journal article" date="2007" name="Science">
        <title>The Chlamydomonas genome reveals the evolution of key animal and plant functions.</title>
        <authorList>
            <person name="Merchant S.S."/>
            <person name="Prochnik S.E."/>
            <person name="Vallon O."/>
            <person name="Harris E.H."/>
            <person name="Karpowicz S.J."/>
            <person name="Witman G.B."/>
            <person name="Terry A."/>
            <person name="Salamov A."/>
            <person name="Fritz-Laylin L.K."/>
            <person name="Marechal-Drouard L."/>
            <person name="Marshall W.F."/>
            <person name="Qu L.H."/>
            <person name="Nelson D.R."/>
            <person name="Sanderfoot A.A."/>
            <person name="Spalding M.H."/>
            <person name="Kapitonov V.V."/>
            <person name="Ren Q."/>
            <person name="Ferris P."/>
            <person name="Lindquist E."/>
            <person name="Shapiro H."/>
            <person name="Lucas S.M."/>
            <person name="Grimwood J."/>
            <person name="Schmutz J."/>
            <person name="Cardol P."/>
            <person name="Cerutti H."/>
            <person name="Chanfreau G."/>
            <person name="Chen C.L."/>
            <person name="Cognat V."/>
            <person name="Croft M.T."/>
            <person name="Dent R."/>
            <person name="Dutcher S."/>
            <person name="Fernandez E."/>
            <person name="Fukuzawa H."/>
            <person name="Gonzalez-Ballester D."/>
            <person name="Gonzalez-Halphen D."/>
            <person name="Hallmann A."/>
            <person name="Hanikenne M."/>
            <person name="Hippler M."/>
            <person name="Inwood W."/>
            <person name="Jabbari K."/>
            <person name="Kalanon M."/>
            <person name="Kuras R."/>
            <person name="Lefebvre P.A."/>
            <person name="Lemaire S.D."/>
            <person name="Lobanov A.V."/>
            <person name="Lohr M."/>
            <person name="Manuell A."/>
            <person name="Meier I."/>
            <person name="Mets L."/>
            <person name="Mittag M."/>
            <person name="Mittelmeier T."/>
            <person name="Moroney J.V."/>
            <person name="Moseley J."/>
            <person name="Napoli C."/>
            <person name="Nedelcu A.M."/>
            <person name="Niyogi K."/>
            <person name="Novoselov S.V."/>
            <person name="Paulsen I.T."/>
            <person name="Pazour G."/>
            <person name="Purton S."/>
            <person name="Ral J.P."/>
            <person name="Riano-Pachon D.M."/>
            <person name="Riekhof W."/>
            <person name="Rymarquis L."/>
            <person name="Schroda M."/>
            <person name="Stern D."/>
            <person name="Umen J."/>
            <person name="Willows R."/>
            <person name="Wilson N."/>
            <person name="Zimmer S.L."/>
            <person name="Allmer J."/>
            <person name="Balk J."/>
            <person name="Bisova K."/>
            <person name="Chen C.J."/>
            <person name="Elias M."/>
            <person name="Gendler K."/>
            <person name="Hauser C."/>
            <person name="Lamb M.R."/>
            <person name="Ledford H."/>
            <person name="Long J.C."/>
            <person name="Minagawa J."/>
            <person name="Page M.D."/>
            <person name="Pan J."/>
            <person name="Pootakham W."/>
            <person name="Roje S."/>
            <person name="Rose A."/>
            <person name="Stahlberg E."/>
            <person name="Terauchi A.M."/>
            <person name="Yang P."/>
            <person name="Ball S."/>
            <person name="Bowler C."/>
            <person name="Dieckmann C.L."/>
            <person name="Gladyshev V.N."/>
            <person name="Green P."/>
            <person name="Jorgensen R."/>
            <person name="Mayfield S."/>
            <person name="Mueller-Roeber B."/>
            <person name="Rajamani S."/>
            <person name="Sayre R.T."/>
            <person name="Brokstein P."/>
            <person name="Dubchak I."/>
            <person name="Goodstein D."/>
            <person name="Hornick L."/>
            <person name="Huang Y.W."/>
            <person name="Jhaveri J."/>
            <person name="Luo Y."/>
            <person name="Martinez D."/>
            <person name="Ngau W.C."/>
            <person name="Otillar B."/>
            <person name="Poliakov A."/>
            <person name="Porter A."/>
            <person name="Szajkowski L."/>
            <person name="Werner G."/>
            <person name="Zhou K."/>
            <person name="Grigoriev I.V."/>
            <person name="Rokhsar D.S."/>
            <person name="Grossman A.R."/>
        </authorList>
    </citation>
    <scope>NUCLEOTIDE SEQUENCE [LARGE SCALE GENOMIC DNA]</scope>
    <source>
        <strain evidence="10">CC-503</strain>
    </source>
</reference>
<dbReference type="InterPro" id="IPR001752">
    <property type="entry name" value="Kinesin_motor_dom"/>
</dbReference>
<protein>
    <recommendedName>
        <fullName evidence="8">Kinesin motor domain-containing protein</fullName>
    </recommendedName>
</protein>
<feature type="region of interest" description="Disordered" evidence="7">
    <location>
        <begin position="1109"/>
        <end position="1141"/>
    </location>
</feature>
<organism evidence="9 10">
    <name type="scientific">Chlamydomonas reinhardtii</name>
    <name type="common">Chlamydomonas smithii</name>
    <dbReference type="NCBI Taxonomy" id="3055"/>
    <lineage>
        <taxon>Eukaryota</taxon>
        <taxon>Viridiplantae</taxon>
        <taxon>Chlorophyta</taxon>
        <taxon>core chlorophytes</taxon>
        <taxon>Chlorophyceae</taxon>
        <taxon>CS clade</taxon>
        <taxon>Chlamydomonadales</taxon>
        <taxon>Chlamydomonadaceae</taxon>
        <taxon>Chlamydomonas</taxon>
    </lineage>
</organism>
<dbReference type="Gene3D" id="3.40.850.10">
    <property type="entry name" value="Kinesin motor domain"/>
    <property type="match status" value="1"/>
</dbReference>
<dbReference type="PaxDb" id="3055-EDP05975"/>
<comment type="similarity">
    <text evidence="5">Belongs to the TRAFAC class myosin-kinesin ATPase superfamily. Kinesin family.</text>
</comment>
<dbReference type="InterPro" id="IPR027640">
    <property type="entry name" value="Kinesin-like_fam"/>
</dbReference>
<evidence type="ECO:0000256" key="6">
    <source>
        <dbReference type="SAM" id="Coils"/>
    </source>
</evidence>
<dbReference type="OrthoDB" id="3176171at2759"/>
<dbReference type="ExpressionAtlas" id="A0A2K3DX84">
    <property type="expression patterns" value="baseline"/>
</dbReference>
<feature type="binding site" evidence="5">
    <location>
        <begin position="93"/>
        <end position="100"/>
    </location>
    <ligand>
        <name>ATP</name>
        <dbReference type="ChEBI" id="CHEBI:30616"/>
    </ligand>
</feature>
<keyword evidence="4 5" id="KW-0505">Motor protein</keyword>
<dbReference type="RefSeq" id="XP_001703293.2">
    <property type="nucleotide sequence ID" value="XM_001703241.2"/>
</dbReference>
<name>A0A2K3DX84_CHLRE</name>
<dbReference type="GO" id="GO:0005737">
    <property type="term" value="C:cytoplasm"/>
    <property type="evidence" value="ECO:0000318"/>
    <property type="project" value="GO_Central"/>
</dbReference>
<dbReference type="EMBL" id="CM008964">
    <property type="protein sequence ID" value="PNW85146.1"/>
    <property type="molecule type" value="Genomic_DNA"/>
</dbReference>
<evidence type="ECO:0000256" key="1">
    <source>
        <dbReference type="ARBA" id="ARBA00022741"/>
    </source>
</evidence>
<dbReference type="InterPro" id="IPR019821">
    <property type="entry name" value="Kinesin_motor_CS"/>
</dbReference>
<dbReference type="KEGG" id="cre:CHLRE_03g173700v5"/>
<dbReference type="OMA" id="FPMGTKQ"/>
<dbReference type="PANTHER" id="PTHR47968:SF75">
    <property type="entry name" value="CENTROMERE-ASSOCIATED PROTEIN E"/>
    <property type="match status" value="1"/>
</dbReference>
<feature type="compositionally biased region" description="Basic and acidic residues" evidence="7">
    <location>
        <begin position="715"/>
        <end position="724"/>
    </location>
</feature>
<dbReference type="PRINTS" id="PR00380">
    <property type="entry name" value="KINESINHEAVY"/>
</dbReference>
<keyword evidence="3 6" id="KW-0175">Coiled coil</keyword>
<proteinExistence type="inferred from homology"/>
<feature type="coiled-coil region" evidence="6">
    <location>
        <begin position="837"/>
        <end position="967"/>
    </location>
</feature>
<evidence type="ECO:0000313" key="10">
    <source>
        <dbReference type="Proteomes" id="UP000006906"/>
    </source>
</evidence>
<gene>
    <name evidence="9" type="ORF">CHLRE_03g173700v5</name>
</gene>
<evidence type="ECO:0000256" key="2">
    <source>
        <dbReference type="ARBA" id="ARBA00022840"/>
    </source>
</evidence>
<dbReference type="GO" id="GO:0007018">
    <property type="term" value="P:microtubule-based movement"/>
    <property type="evidence" value="ECO:0000318"/>
    <property type="project" value="GO_Central"/>
</dbReference>
<dbReference type="GO" id="GO:0030705">
    <property type="term" value="P:cytoskeleton-dependent intracellular transport"/>
    <property type="evidence" value="ECO:0000318"/>
    <property type="project" value="GO_Central"/>
</dbReference>
<feature type="region of interest" description="Disordered" evidence="7">
    <location>
        <begin position="1058"/>
        <end position="1079"/>
    </location>
</feature>
<dbReference type="GeneID" id="5728893"/>
<dbReference type="GO" id="GO:0016887">
    <property type="term" value="F:ATP hydrolysis activity"/>
    <property type="evidence" value="ECO:0000318"/>
    <property type="project" value="GO_Central"/>
</dbReference>
<dbReference type="GO" id="GO:0008017">
    <property type="term" value="F:microtubule binding"/>
    <property type="evidence" value="ECO:0000318"/>
    <property type="project" value="GO_Central"/>
</dbReference>
<evidence type="ECO:0000259" key="8">
    <source>
        <dbReference type="PROSITE" id="PS50067"/>
    </source>
</evidence>
<accession>A0A2K3DX84</accession>
<dbReference type="GO" id="GO:0008574">
    <property type="term" value="F:plus-end-directed microtubule motor activity"/>
    <property type="evidence" value="ECO:0000318"/>
    <property type="project" value="GO_Central"/>
</dbReference>
<dbReference type="PROSITE" id="PS00411">
    <property type="entry name" value="KINESIN_MOTOR_1"/>
    <property type="match status" value="1"/>
</dbReference>
<feature type="region of interest" description="Disordered" evidence="7">
    <location>
        <begin position="714"/>
        <end position="741"/>
    </location>
</feature>
<feature type="region of interest" description="Disordered" evidence="7">
    <location>
        <begin position="972"/>
        <end position="1016"/>
    </location>
</feature>
<dbReference type="InterPro" id="IPR027417">
    <property type="entry name" value="P-loop_NTPase"/>
</dbReference>
<dbReference type="Pfam" id="PF00225">
    <property type="entry name" value="Kinesin"/>
    <property type="match status" value="1"/>
</dbReference>
<sequence length="1171" mass="125401">MDAFKVFVRVKPVMTEDLKSGLHREAVTVGERDGKVGLSILSGKEKEKEKDWWFSSFDGLLTEATNQQVFDAMAKDLMPALMGGINATIMAYGQTGSGKTYTIFGSNESDQQQVHGLLHLALYHINEKLFIGTPNAQLCMSVFEVYNEELFSLLDAAGPARKKLERGMPDFYVHKSHAVASVDEAVQLVMAALQLRAQDSTVRNQTSSRSHAFVRLQVVQPFAGADGRGLSGTLYLVDLAGSESISHASSNEQQRETVHINRSLSALGRVVCNMSAQAPHIPYRDSLLTKVLQEGLDPNNARVALITTVSSFQADVAVTKDTLMFAQRARNVRTYAQSNPAPKRLAPPCPEDLQRQLQELQAINNALKQRLADLEGNQELMTYKRQLDLMKQDQARLAEVVNELQQVADRSVRQQREAESALDQERAAHAATRERVAELKSSNDELQRAVAAAEAEAKAAAARVAEVRSQATTAAVAEAALKGELAGAKALAEQLQAQHAAAQEQAVQAREQLTTLKGQLAVAQAGAGERLQQVQDLETQLAAARAEAAAARLAAGEASGLEVRLAELEKRLVHADEAGTAKVQQLSAAEGREAELRGQLAMAQARVAELEAKLEEAQVRSAELWQQLVGSGAELDTAQSALEGKMAQLAALQASLARAEAQAARQEERVRALEAEAAAQQEQAGGEMERLSDRLVAAEAAAAGLQKQLQAAVAEAEHQKEESNKLQQELQAAVAESERQREESRQLQQELAARLESVEKARDAAAAQLCQVQEQVAVLRQDHAGATEAQVAAAAQAEGLRQEVAEAQAAASRQAASHLAALAEAREASEAAAARKLEPLQANCERLQAQYSLAEEQLARLQEERDRLRQAESDARESAVRATAEAEKLREALARVERESAERVARLEAQIERDVAPRRDASKAMQDRLKQLEADNKRMESTHKGQLELKDKLIHQLEQMCNQLQAQLAAGGGRTDTATSGMPDQMGGAAGSPYAGPARSDVTCPSPGMDDGTGTPVSSAYIGAGAAGSASGRTPAASGILLLNRTTTASAAALARNTKARQDFTSPQPPLRAAGGLGGARVPAGSEAVNLITPTHPAYPAQSGPIDLITPEGTPTPADKGQRPGPAEAIAESGYEEAEESPGLFALVREAEKQKVHGLKTSTAAVRNKMR</sequence>
<keyword evidence="2 5" id="KW-0067">ATP-binding</keyword>
<dbReference type="SMART" id="SM00129">
    <property type="entry name" value="KISc"/>
    <property type="match status" value="1"/>
</dbReference>
<evidence type="ECO:0000256" key="3">
    <source>
        <dbReference type="ARBA" id="ARBA00023054"/>
    </source>
</evidence>
<evidence type="ECO:0000256" key="7">
    <source>
        <dbReference type="SAM" id="MobiDB-lite"/>
    </source>
</evidence>
<evidence type="ECO:0000256" key="5">
    <source>
        <dbReference type="PROSITE-ProRule" id="PRU00283"/>
    </source>
</evidence>
<dbReference type="InParanoid" id="A0A2K3DX84"/>